<dbReference type="InterPro" id="IPR027417">
    <property type="entry name" value="P-loop_NTPase"/>
</dbReference>
<keyword evidence="2" id="KW-0813">Transport</keyword>
<dbReference type="GO" id="GO:0005524">
    <property type="term" value="F:ATP binding"/>
    <property type="evidence" value="ECO:0007669"/>
    <property type="project" value="UniProtKB-KW"/>
</dbReference>
<dbReference type="InterPro" id="IPR050763">
    <property type="entry name" value="ABC_transporter_ATP-binding"/>
</dbReference>
<dbReference type="Pfam" id="PF00005">
    <property type="entry name" value="ABC_tran"/>
    <property type="match status" value="1"/>
</dbReference>
<reference evidence="6" key="1">
    <citation type="submission" date="2013-08" db="EMBL/GenBank/DDBJ databases">
        <authorList>
            <person name="Mendez C."/>
            <person name="Richter M."/>
            <person name="Ferrer M."/>
            <person name="Sanchez J."/>
        </authorList>
    </citation>
    <scope>NUCLEOTIDE SEQUENCE</scope>
</reference>
<accession>T1D4P0</accession>
<gene>
    <name evidence="6" type="ORF">B1B_01156</name>
</gene>
<dbReference type="SMART" id="SM00382">
    <property type="entry name" value="AAA"/>
    <property type="match status" value="1"/>
</dbReference>
<dbReference type="AlphaFoldDB" id="T1D4P0"/>
<dbReference type="InterPro" id="IPR003439">
    <property type="entry name" value="ABC_transporter-like_ATP-bd"/>
</dbReference>
<dbReference type="EMBL" id="AUZY01000826">
    <property type="protein sequence ID" value="EQD77275.1"/>
    <property type="molecule type" value="Genomic_DNA"/>
</dbReference>
<dbReference type="InterPro" id="IPR003593">
    <property type="entry name" value="AAA+_ATPase"/>
</dbReference>
<dbReference type="CDD" id="cd03230">
    <property type="entry name" value="ABC_DR_subfamily_A"/>
    <property type="match status" value="1"/>
</dbReference>
<evidence type="ECO:0000256" key="1">
    <source>
        <dbReference type="ARBA" id="ARBA00005417"/>
    </source>
</evidence>
<dbReference type="Gene3D" id="3.40.50.300">
    <property type="entry name" value="P-loop containing nucleotide triphosphate hydrolases"/>
    <property type="match status" value="1"/>
</dbReference>
<reference evidence="6" key="2">
    <citation type="journal article" date="2014" name="ISME J.">
        <title>Microbial stratification in low pH oxic and suboxic macroscopic growths along an acid mine drainage.</title>
        <authorList>
            <person name="Mendez-Garcia C."/>
            <person name="Mesa V."/>
            <person name="Sprenger R.R."/>
            <person name="Richter M."/>
            <person name="Diez M.S."/>
            <person name="Solano J."/>
            <person name="Bargiela R."/>
            <person name="Golyshina O.V."/>
            <person name="Manteca A."/>
            <person name="Ramos J.L."/>
            <person name="Gallego J.R."/>
            <person name="Llorente I."/>
            <person name="Martins Dos Santos V.A."/>
            <person name="Jensen O.N."/>
            <person name="Pelaez A.I."/>
            <person name="Sanchez J."/>
            <person name="Ferrer M."/>
        </authorList>
    </citation>
    <scope>NUCLEOTIDE SEQUENCE</scope>
</reference>
<organism evidence="6">
    <name type="scientific">mine drainage metagenome</name>
    <dbReference type="NCBI Taxonomy" id="410659"/>
    <lineage>
        <taxon>unclassified sequences</taxon>
        <taxon>metagenomes</taxon>
        <taxon>ecological metagenomes</taxon>
    </lineage>
</organism>
<feature type="domain" description="ABC transporter" evidence="5">
    <location>
        <begin position="4"/>
        <end position="232"/>
    </location>
</feature>
<protein>
    <submittedName>
        <fullName evidence="6">ABC-type multidrug transport system, ATPase component</fullName>
    </submittedName>
</protein>
<dbReference type="InterPro" id="IPR017871">
    <property type="entry name" value="ABC_transporter-like_CS"/>
</dbReference>
<evidence type="ECO:0000256" key="3">
    <source>
        <dbReference type="ARBA" id="ARBA00022741"/>
    </source>
</evidence>
<dbReference type="GO" id="GO:0016887">
    <property type="term" value="F:ATP hydrolysis activity"/>
    <property type="evidence" value="ECO:0007669"/>
    <property type="project" value="InterPro"/>
</dbReference>
<name>T1D4P0_9ZZZZ</name>
<keyword evidence="3" id="KW-0547">Nucleotide-binding</keyword>
<evidence type="ECO:0000259" key="5">
    <source>
        <dbReference type="PROSITE" id="PS50893"/>
    </source>
</evidence>
<dbReference type="PROSITE" id="PS00211">
    <property type="entry name" value="ABC_TRANSPORTER_1"/>
    <property type="match status" value="1"/>
</dbReference>
<sequence>MPSLEARHLTKQYGSFFALSDASFEFAGNGAIGYLGPNGAGKTTTLKMMTHLARPTRGEAFINGIDVQVDPKRALWDVGTVIESPEPYPWQTGTAALEMVGDLRGMSRADTRARIRELTTELDLPPMERKTGKLSKGQRQRVVIAASLLSDPAIIILDEPTSGLDPAERIAIRNILLRLKKERLILMSSHLLSEVTEICDRAVFINQGKILLNDTVSAISSMYAETEVDVEFTEPIPAERFVALSGLADGVSLVEPTRFRITYDGREETRVAILRKCVDLGPVRSFAGATLTLED</sequence>
<dbReference type="SUPFAM" id="SSF52540">
    <property type="entry name" value="P-loop containing nucleoside triphosphate hydrolases"/>
    <property type="match status" value="1"/>
</dbReference>
<feature type="non-terminal residue" evidence="6">
    <location>
        <position position="295"/>
    </location>
</feature>
<evidence type="ECO:0000256" key="2">
    <source>
        <dbReference type="ARBA" id="ARBA00022448"/>
    </source>
</evidence>
<evidence type="ECO:0000256" key="4">
    <source>
        <dbReference type="ARBA" id="ARBA00022840"/>
    </source>
</evidence>
<dbReference type="PANTHER" id="PTHR42711">
    <property type="entry name" value="ABC TRANSPORTER ATP-BINDING PROTEIN"/>
    <property type="match status" value="1"/>
</dbReference>
<dbReference type="PROSITE" id="PS50893">
    <property type="entry name" value="ABC_TRANSPORTER_2"/>
    <property type="match status" value="1"/>
</dbReference>
<evidence type="ECO:0000313" key="6">
    <source>
        <dbReference type="EMBL" id="EQD77275.1"/>
    </source>
</evidence>
<dbReference type="PANTHER" id="PTHR42711:SF5">
    <property type="entry name" value="ABC TRANSPORTER ATP-BINDING PROTEIN NATA"/>
    <property type="match status" value="1"/>
</dbReference>
<proteinExistence type="inferred from homology"/>
<comment type="caution">
    <text evidence="6">The sequence shown here is derived from an EMBL/GenBank/DDBJ whole genome shotgun (WGS) entry which is preliminary data.</text>
</comment>
<keyword evidence="4" id="KW-0067">ATP-binding</keyword>
<comment type="similarity">
    <text evidence="1">Belongs to the ABC transporter superfamily.</text>
</comment>